<evidence type="ECO:0000256" key="1">
    <source>
        <dbReference type="SAM" id="MobiDB-lite"/>
    </source>
</evidence>
<dbReference type="RefSeq" id="WP_353302642.1">
    <property type="nucleotide sequence ID" value="NZ_BAABWN010000005.1"/>
</dbReference>
<proteinExistence type="predicted"/>
<gene>
    <name evidence="2" type="ORF">NBRC116591_17980</name>
</gene>
<accession>A0ABQ0A8Q1</accession>
<sequence>MIQVLTTGGGFNPVRTGPPVEVGRDGRLVPGPTYDIVEFNEVGGAQIFRGVDVWIQEQLIDRGACPR</sequence>
<comment type="caution">
    <text evidence="2">The sequence shown here is derived from an EMBL/GenBank/DDBJ whole genome shotgun (WGS) entry which is preliminary data.</text>
</comment>
<dbReference type="EMBL" id="BAABWN010000005">
    <property type="protein sequence ID" value="GAA6167987.1"/>
    <property type="molecule type" value="Genomic_DNA"/>
</dbReference>
<keyword evidence="3" id="KW-1185">Reference proteome</keyword>
<evidence type="ECO:0000313" key="2">
    <source>
        <dbReference type="EMBL" id="GAA6167987.1"/>
    </source>
</evidence>
<evidence type="ECO:0000313" key="3">
    <source>
        <dbReference type="Proteomes" id="UP001465153"/>
    </source>
</evidence>
<name>A0ABQ0A8Q1_9GAMM</name>
<feature type="region of interest" description="Disordered" evidence="1">
    <location>
        <begin position="1"/>
        <end position="25"/>
    </location>
</feature>
<reference evidence="2 3" key="1">
    <citation type="submission" date="2024-04" db="EMBL/GenBank/DDBJ databases">
        <title>Draft genome sequence of Sessilibacter corallicola NBRC 116591.</title>
        <authorList>
            <person name="Miyakawa T."/>
            <person name="Kusuya Y."/>
            <person name="Miura T."/>
        </authorList>
    </citation>
    <scope>NUCLEOTIDE SEQUENCE [LARGE SCALE GENOMIC DNA]</scope>
    <source>
        <strain evidence="2 3">KU-00831-HH</strain>
    </source>
</reference>
<protein>
    <submittedName>
        <fullName evidence="2">Uncharacterized protein</fullName>
    </submittedName>
</protein>
<organism evidence="2 3">
    <name type="scientific">Sessilibacter corallicola</name>
    <dbReference type="NCBI Taxonomy" id="2904075"/>
    <lineage>
        <taxon>Bacteria</taxon>
        <taxon>Pseudomonadati</taxon>
        <taxon>Pseudomonadota</taxon>
        <taxon>Gammaproteobacteria</taxon>
        <taxon>Cellvibrionales</taxon>
        <taxon>Cellvibrionaceae</taxon>
        <taxon>Sessilibacter</taxon>
    </lineage>
</organism>
<dbReference type="Proteomes" id="UP001465153">
    <property type="component" value="Unassembled WGS sequence"/>
</dbReference>